<evidence type="ECO:0000256" key="1">
    <source>
        <dbReference type="SAM" id="MobiDB-lite"/>
    </source>
</evidence>
<evidence type="ECO:0000313" key="3">
    <source>
        <dbReference type="Proteomes" id="UP000324222"/>
    </source>
</evidence>
<evidence type="ECO:0000313" key="2">
    <source>
        <dbReference type="EMBL" id="MPC32673.1"/>
    </source>
</evidence>
<protein>
    <submittedName>
        <fullName evidence="2">Uncharacterized protein</fullName>
    </submittedName>
</protein>
<dbReference type="AlphaFoldDB" id="A0A5B7EHZ7"/>
<accession>A0A5B7EHZ7</accession>
<feature type="region of interest" description="Disordered" evidence="1">
    <location>
        <begin position="1"/>
        <end position="20"/>
    </location>
</feature>
<gene>
    <name evidence="2" type="ORF">E2C01_025998</name>
</gene>
<dbReference type="EMBL" id="VSRR010002671">
    <property type="protein sequence ID" value="MPC32673.1"/>
    <property type="molecule type" value="Genomic_DNA"/>
</dbReference>
<proteinExistence type="predicted"/>
<comment type="caution">
    <text evidence="2">The sequence shown here is derived from an EMBL/GenBank/DDBJ whole genome shotgun (WGS) entry which is preliminary data.</text>
</comment>
<name>A0A5B7EHZ7_PORTR</name>
<sequence>MEQPPNLRAAGEEQRRRKSALGWRCRNPCRVCSVGGAAMNGVCCNAIASQRLGEAAAQARHSGLAPDPRPCPPEL</sequence>
<dbReference type="Proteomes" id="UP000324222">
    <property type="component" value="Unassembled WGS sequence"/>
</dbReference>
<reference evidence="2 3" key="1">
    <citation type="submission" date="2019-05" db="EMBL/GenBank/DDBJ databases">
        <title>Another draft genome of Portunus trituberculatus and its Hox gene families provides insights of decapod evolution.</title>
        <authorList>
            <person name="Jeong J.-H."/>
            <person name="Song I."/>
            <person name="Kim S."/>
            <person name="Choi T."/>
            <person name="Kim D."/>
            <person name="Ryu S."/>
            <person name="Kim W."/>
        </authorList>
    </citation>
    <scope>NUCLEOTIDE SEQUENCE [LARGE SCALE GENOMIC DNA]</scope>
    <source>
        <tissue evidence="2">Muscle</tissue>
    </source>
</reference>
<organism evidence="2 3">
    <name type="scientific">Portunus trituberculatus</name>
    <name type="common">Swimming crab</name>
    <name type="synonym">Neptunus trituberculatus</name>
    <dbReference type="NCBI Taxonomy" id="210409"/>
    <lineage>
        <taxon>Eukaryota</taxon>
        <taxon>Metazoa</taxon>
        <taxon>Ecdysozoa</taxon>
        <taxon>Arthropoda</taxon>
        <taxon>Crustacea</taxon>
        <taxon>Multicrustacea</taxon>
        <taxon>Malacostraca</taxon>
        <taxon>Eumalacostraca</taxon>
        <taxon>Eucarida</taxon>
        <taxon>Decapoda</taxon>
        <taxon>Pleocyemata</taxon>
        <taxon>Brachyura</taxon>
        <taxon>Eubrachyura</taxon>
        <taxon>Portunoidea</taxon>
        <taxon>Portunidae</taxon>
        <taxon>Portuninae</taxon>
        <taxon>Portunus</taxon>
    </lineage>
</organism>
<keyword evidence="3" id="KW-1185">Reference proteome</keyword>